<name>A0A2P8R1J3_9BACT</name>
<dbReference type="Proteomes" id="UP000240535">
    <property type="component" value="Unassembled WGS sequence"/>
</dbReference>
<dbReference type="AlphaFoldDB" id="A0A2P8R1J3"/>
<reference evidence="2" key="1">
    <citation type="submission" date="2017-10" db="EMBL/GenBank/DDBJ databases">
        <title>Campylobacter species from seals.</title>
        <authorList>
            <person name="Gilbert M.J."/>
            <person name="Zomer A.L."/>
            <person name="Timmerman A.J."/>
            <person name="Duim B."/>
            <person name="Wagenaar J.A."/>
        </authorList>
    </citation>
    <scope>NUCLEOTIDE SEQUENCE [LARGE SCALE GENOMIC DNA]</scope>
    <source>
        <strain evidence="2">17S00004-5</strain>
    </source>
</reference>
<protein>
    <recommendedName>
        <fullName evidence="3">Ankyrin repeat domain-containing protein</fullName>
    </recommendedName>
</protein>
<evidence type="ECO:0008006" key="3">
    <source>
        <dbReference type="Google" id="ProtNLM"/>
    </source>
</evidence>
<dbReference type="Gene3D" id="1.25.40.20">
    <property type="entry name" value="Ankyrin repeat-containing domain"/>
    <property type="match status" value="1"/>
</dbReference>
<evidence type="ECO:0000313" key="2">
    <source>
        <dbReference type="Proteomes" id="UP000240535"/>
    </source>
</evidence>
<dbReference type="OrthoDB" id="5364701at2"/>
<evidence type="ECO:0000313" key="1">
    <source>
        <dbReference type="EMBL" id="PSM52348.1"/>
    </source>
</evidence>
<sequence>MEKIVLALFLVFGFSFANLEKNSQKECVGNKKINDLTDTIYNGNFDEFVKILNKFPNLINCRDVGNLRPLDCALVFYIKSNGDKTKPFFEFLVQNGADLNYEIDDTSLTPFQRATEIMDENYLMDFFNKYKDKIDINLDYNNFKVTLLTQAHDNK</sequence>
<keyword evidence="2" id="KW-1185">Reference proteome</keyword>
<dbReference type="RefSeq" id="WP_106871161.1">
    <property type="nucleotide sequence ID" value="NZ_CP053841.1"/>
</dbReference>
<dbReference type="InterPro" id="IPR036770">
    <property type="entry name" value="Ankyrin_rpt-contain_sf"/>
</dbReference>
<dbReference type="EMBL" id="PDHH01000003">
    <property type="protein sequence ID" value="PSM52348.1"/>
    <property type="molecule type" value="Genomic_DNA"/>
</dbReference>
<gene>
    <name evidence="1" type="ORF">CQ405_04665</name>
</gene>
<dbReference type="SUPFAM" id="SSF48403">
    <property type="entry name" value="Ankyrin repeat"/>
    <property type="match status" value="1"/>
</dbReference>
<accession>A0A2P8R1J3</accession>
<organism evidence="1 2">
    <name type="scientific">Campylobacter blaseri</name>
    <dbReference type="NCBI Taxonomy" id="2042961"/>
    <lineage>
        <taxon>Bacteria</taxon>
        <taxon>Pseudomonadati</taxon>
        <taxon>Campylobacterota</taxon>
        <taxon>Epsilonproteobacteria</taxon>
        <taxon>Campylobacterales</taxon>
        <taxon>Campylobacteraceae</taxon>
        <taxon>Campylobacter</taxon>
    </lineage>
</organism>
<proteinExistence type="predicted"/>
<comment type="caution">
    <text evidence="1">The sequence shown here is derived from an EMBL/GenBank/DDBJ whole genome shotgun (WGS) entry which is preliminary data.</text>
</comment>